<accession>A0ABQ5VK61</accession>
<dbReference type="Proteomes" id="UP001161388">
    <property type="component" value="Unassembled WGS sequence"/>
</dbReference>
<organism evidence="1 2">
    <name type="scientific">Sulfitobacter pacificus</name>
    <dbReference type="NCBI Taxonomy" id="1499314"/>
    <lineage>
        <taxon>Bacteria</taxon>
        <taxon>Pseudomonadati</taxon>
        <taxon>Pseudomonadota</taxon>
        <taxon>Alphaproteobacteria</taxon>
        <taxon>Rhodobacterales</taxon>
        <taxon>Roseobacteraceae</taxon>
        <taxon>Sulfitobacter</taxon>
    </lineage>
</organism>
<comment type="caution">
    <text evidence="1">The sequence shown here is derived from an EMBL/GenBank/DDBJ whole genome shotgun (WGS) entry which is preliminary data.</text>
</comment>
<gene>
    <name evidence="1" type="ORF">GCM10007927_22160</name>
</gene>
<protein>
    <recommendedName>
        <fullName evidence="3">Transposase</fullName>
    </recommendedName>
</protein>
<evidence type="ECO:0000313" key="1">
    <source>
        <dbReference type="EMBL" id="GLQ27413.1"/>
    </source>
</evidence>
<proteinExistence type="predicted"/>
<dbReference type="RefSeq" id="WP_235602402.1">
    <property type="nucleotide sequence ID" value="NZ_JBHSWF010000004.1"/>
</dbReference>
<sequence>MQTQNISYKRHRFPPKINSCVVWLHARFNLNLREVEEMMLAWGVDVSYETKRLWTVKAGSLIGHVLWRR</sequence>
<dbReference type="EMBL" id="BSNL01000001">
    <property type="protein sequence ID" value="GLQ27413.1"/>
    <property type="molecule type" value="Genomic_DNA"/>
</dbReference>
<reference evidence="1" key="1">
    <citation type="journal article" date="2014" name="Int. J. Syst. Evol. Microbiol.">
        <title>Complete genome of a new Firmicutes species belonging to the dominant human colonic microbiota ('Ruminococcus bicirculans') reveals two chromosomes and a selective capacity to utilize plant glucans.</title>
        <authorList>
            <consortium name="NISC Comparative Sequencing Program"/>
            <person name="Wegmann U."/>
            <person name="Louis P."/>
            <person name="Goesmann A."/>
            <person name="Henrissat B."/>
            <person name="Duncan S.H."/>
            <person name="Flint H.J."/>
        </authorList>
    </citation>
    <scope>NUCLEOTIDE SEQUENCE</scope>
    <source>
        <strain evidence="1">NBRC 109915</strain>
    </source>
</reference>
<reference evidence="1" key="2">
    <citation type="submission" date="2023-01" db="EMBL/GenBank/DDBJ databases">
        <title>Draft genome sequence of Sulfitobacter pacificus strain NBRC 109915.</title>
        <authorList>
            <person name="Sun Q."/>
            <person name="Mori K."/>
        </authorList>
    </citation>
    <scope>NUCLEOTIDE SEQUENCE</scope>
    <source>
        <strain evidence="1">NBRC 109915</strain>
    </source>
</reference>
<keyword evidence="2" id="KW-1185">Reference proteome</keyword>
<evidence type="ECO:0008006" key="3">
    <source>
        <dbReference type="Google" id="ProtNLM"/>
    </source>
</evidence>
<evidence type="ECO:0000313" key="2">
    <source>
        <dbReference type="Proteomes" id="UP001161388"/>
    </source>
</evidence>
<name>A0ABQ5VK61_9RHOB</name>